<feature type="domain" description="Cysteine-rich" evidence="1">
    <location>
        <begin position="5"/>
        <end position="83"/>
    </location>
</feature>
<protein>
    <recommendedName>
        <fullName evidence="1">Cysteine-rich domain-containing protein</fullName>
    </recommendedName>
</protein>
<dbReference type="eggNOG" id="COG0247">
    <property type="taxonomic scope" value="Bacteria"/>
</dbReference>
<keyword evidence="3" id="KW-1185">Reference proteome</keyword>
<accession>E1JWC5</accession>
<dbReference type="RefSeq" id="WP_005993338.1">
    <property type="nucleotide sequence ID" value="NZ_AECZ01000011.1"/>
</dbReference>
<evidence type="ECO:0000313" key="2">
    <source>
        <dbReference type="EMBL" id="EFL51222.1"/>
    </source>
</evidence>
<dbReference type="InterPro" id="IPR004017">
    <property type="entry name" value="Cys_rich_dom"/>
</dbReference>
<evidence type="ECO:0000313" key="3">
    <source>
        <dbReference type="Proteomes" id="UP000006250"/>
    </source>
</evidence>
<proteinExistence type="predicted"/>
<sequence length="240" mass="25473">MKAFLFIPCLVEHVLPRVGEATAMVLSRAGVTPELPSGQTCCGQFAYKRGRPDLTRPLARRFVEIFEEAPAIVSPSASCTAMVRKYPSLFEADDPWRDRAARVAAKTFELGEYLVGKLGSPDLGARYAARATLHASCQTTRALGAGDCTEKLLAAVEGLTLLPLAHPERCCGFGGAFSVDYPEVSQAILAKKIDDIIATGAEAVITAEPSCLLNISSALAKREASVKALHLAEVLAGGEL</sequence>
<dbReference type="PANTHER" id="PTHR30296:SF0">
    <property type="entry name" value="LACTATE UTILIZATION PROTEIN A"/>
    <property type="match status" value="1"/>
</dbReference>
<dbReference type="EMBL" id="AECZ01000011">
    <property type="protein sequence ID" value="EFL51222.1"/>
    <property type="molecule type" value="Genomic_DNA"/>
</dbReference>
<feature type="domain" description="Cysteine-rich" evidence="1">
    <location>
        <begin position="132"/>
        <end position="215"/>
    </location>
</feature>
<name>E1JWC5_SOLFR</name>
<dbReference type="GO" id="GO:0016491">
    <property type="term" value="F:oxidoreductase activity"/>
    <property type="evidence" value="ECO:0007669"/>
    <property type="project" value="UniProtKB-ARBA"/>
</dbReference>
<comment type="caution">
    <text evidence="2">The sequence shown here is derived from an EMBL/GenBank/DDBJ whole genome shotgun (WGS) entry which is preliminary data.</text>
</comment>
<evidence type="ECO:0000259" key="1">
    <source>
        <dbReference type="Pfam" id="PF02754"/>
    </source>
</evidence>
<dbReference type="GO" id="GO:0005829">
    <property type="term" value="C:cytosol"/>
    <property type="evidence" value="ECO:0007669"/>
    <property type="project" value="TreeGrafter"/>
</dbReference>
<dbReference type="AlphaFoldDB" id="E1JWC5"/>
<dbReference type="Proteomes" id="UP000006250">
    <property type="component" value="Unassembled WGS sequence"/>
</dbReference>
<dbReference type="STRING" id="596151.DesfrDRAFT_1924"/>
<dbReference type="PANTHER" id="PTHR30296">
    <property type="entry name" value="UNCHARACTERIZED PROTEIN YKGE"/>
    <property type="match status" value="1"/>
</dbReference>
<dbReference type="OrthoDB" id="9770306at2"/>
<reference evidence="2 3" key="1">
    <citation type="submission" date="2010-08" db="EMBL/GenBank/DDBJ databases">
        <title>The draft genome of Desulfovibrio fructosovorans JJ.</title>
        <authorList>
            <consortium name="US DOE Joint Genome Institute (JGI-PGF)"/>
            <person name="Lucas S."/>
            <person name="Copeland A."/>
            <person name="Lapidus A."/>
            <person name="Cheng J.-F."/>
            <person name="Bruce D."/>
            <person name="Goodwin L."/>
            <person name="Pitluck S."/>
            <person name="Land M.L."/>
            <person name="Hauser L."/>
            <person name="Chang Y.-J."/>
            <person name="Jeffries C."/>
            <person name="Wall J.D."/>
            <person name="Stahl D.A."/>
            <person name="Arkin A.P."/>
            <person name="Dehal P."/>
            <person name="Stolyar S.M."/>
            <person name="Hazen T.C."/>
            <person name="Woyke T.J."/>
        </authorList>
    </citation>
    <scope>NUCLEOTIDE SEQUENCE [LARGE SCALE GENOMIC DNA]</scope>
    <source>
        <strain evidence="2 3">JJ</strain>
    </source>
</reference>
<dbReference type="Pfam" id="PF02754">
    <property type="entry name" value="CCG"/>
    <property type="match status" value="2"/>
</dbReference>
<gene>
    <name evidence="2" type="ORF">DesfrDRAFT_1924</name>
</gene>
<organism evidence="2 3">
    <name type="scientific">Solidesulfovibrio fructosivorans JJ]</name>
    <dbReference type="NCBI Taxonomy" id="596151"/>
    <lineage>
        <taxon>Bacteria</taxon>
        <taxon>Pseudomonadati</taxon>
        <taxon>Thermodesulfobacteriota</taxon>
        <taxon>Desulfovibrionia</taxon>
        <taxon>Desulfovibrionales</taxon>
        <taxon>Desulfovibrionaceae</taxon>
        <taxon>Solidesulfovibrio</taxon>
    </lineage>
</organism>